<proteinExistence type="predicted"/>
<organism evidence="2 3">
    <name type="scientific">Candidatus Magasanikbacteria bacterium CG10_big_fil_rev_8_21_14_0_10_47_10</name>
    <dbReference type="NCBI Taxonomy" id="1974652"/>
    <lineage>
        <taxon>Bacteria</taxon>
        <taxon>Candidatus Magasanikiibacteriota</taxon>
    </lineage>
</organism>
<evidence type="ECO:0000313" key="3">
    <source>
        <dbReference type="Proteomes" id="UP000230154"/>
    </source>
</evidence>
<comment type="caution">
    <text evidence="2">The sequence shown here is derived from an EMBL/GenBank/DDBJ whole genome shotgun (WGS) entry which is preliminary data.</text>
</comment>
<name>A0A2H0TP46_9BACT</name>
<evidence type="ECO:0000256" key="1">
    <source>
        <dbReference type="SAM" id="Phobius"/>
    </source>
</evidence>
<gene>
    <name evidence="2" type="ORF">COU35_05145</name>
</gene>
<evidence type="ECO:0000313" key="2">
    <source>
        <dbReference type="EMBL" id="PIR73931.1"/>
    </source>
</evidence>
<keyword evidence="1" id="KW-0472">Membrane</keyword>
<dbReference type="Proteomes" id="UP000230154">
    <property type="component" value="Unassembled WGS sequence"/>
</dbReference>
<keyword evidence="1" id="KW-0812">Transmembrane</keyword>
<sequence>MDDMDLEPVQMKRKRYGLWVFCMAIIILFILCGIGYFFLSVQETAFSVESGSLAAAYYKDTQGVKIYRVSDQKAQVLDGKWIARYVAPDHALVHGFGLDGTSNQYILDIKTEHVEVKDLTGLAGPVIDILIDPSGSHMLVYGQGAALEDPKPYLCVGPIDSPTLESCRLVVDDILAEAVAQERHLYHAFWVNAADEPPALRIVEIGGPERTWLYLPTEESDALKEDSDTTDTTVLIQDSTSVRREAPVAPVKYIGPLAVVSTQEKQFVFVRRGSERIVPVDGRYALAILEAGGLDIIDMQTRTRQPFASEDVDVESVTSYLAPVFSQQ</sequence>
<keyword evidence="1" id="KW-1133">Transmembrane helix</keyword>
<accession>A0A2H0TP46</accession>
<dbReference type="EMBL" id="PFCB01000035">
    <property type="protein sequence ID" value="PIR73931.1"/>
    <property type="molecule type" value="Genomic_DNA"/>
</dbReference>
<dbReference type="AlphaFoldDB" id="A0A2H0TP46"/>
<dbReference type="SUPFAM" id="SSF82171">
    <property type="entry name" value="DPP6 N-terminal domain-like"/>
    <property type="match status" value="1"/>
</dbReference>
<protein>
    <submittedName>
        <fullName evidence="2">Uncharacterized protein</fullName>
    </submittedName>
</protein>
<feature type="transmembrane region" description="Helical" evidence="1">
    <location>
        <begin position="16"/>
        <end position="39"/>
    </location>
</feature>
<reference evidence="3" key="1">
    <citation type="submission" date="2017-09" db="EMBL/GenBank/DDBJ databases">
        <title>Depth-based differentiation of microbial function through sediment-hosted aquifers and enrichment of novel symbionts in the deep terrestrial subsurface.</title>
        <authorList>
            <person name="Probst A.J."/>
            <person name="Ladd B."/>
            <person name="Jarett J.K."/>
            <person name="Geller-Mcgrath D.E."/>
            <person name="Sieber C.M.K."/>
            <person name="Emerson J.B."/>
            <person name="Anantharaman K."/>
            <person name="Thomas B.C."/>
            <person name="Malmstrom R."/>
            <person name="Stieglmeier M."/>
            <person name="Klingl A."/>
            <person name="Woyke T."/>
            <person name="Ryan C.M."/>
            <person name="Banfield J.F."/>
        </authorList>
    </citation>
    <scope>NUCLEOTIDE SEQUENCE [LARGE SCALE GENOMIC DNA]</scope>
</reference>